<comment type="function">
    <text evidence="1 15">Catalytic subunit of the ferredoxin-thioredoxin reductase (FTR), which catalyzes the two-electron reduction of thioredoxins by the electrons provided by reduced ferredoxin.</text>
</comment>
<keyword evidence="5 15" id="KW-0004">4Fe-4S</keyword>
<dbReference type="InterPro" id="IPR004209">
    <property type="entry name" value="FTR_bsu"/>
</dbReference>
<evidence type="ECO:0000256" key="7">
    <source>
        <dbReference type="ARBA" id="ARBA00023002"/>
    </source>
</evidence>
<evidence type="ECO:0000256" key="19">
    <source>
        <dbReference type="PIRSR" id="PIRSR000260-4"/>
    </source>
</evidence>
<comment type="subunit">
    <text evidence="12 15">Heterodimer of subunit A (variable subunit) and subunit B (catalytic subunit). Heterodimeric FTR forms a complex with ferredoxin and thioredoxin.</text>
</comment>
<gene>
    <name evidence="20" type="primary">ftrB</name>
</gene>
<dbReference type="PIRSF" id="PIRSF000260">
    <property type="entry name" value="FTRc"/>
    <property type="match status" value="1"/>
</dbReference>
<evidence type="ECO:0000256" key="4">
    <source>
        <dbReference type="ARBA" id="ARBA00021195"/>
    </source>
</evidence>
<evidence type="ECO:0000256" key="6">
    <source>
        <dbReference type="ARBA" id="ARBA00022723"/>
    </source>
</evidence>
<dbReference type="AlphaFoldDB" id="A0A1Z1M724"/>
<evidence type="ECO:0000256" key="14">
    <source>
        <dbReference type="ARBA" id="ARBA00048150"/>
    </source>
</evidence>
<feature type="binding site" evidence="17">
    <location>
        <position position="87"/>
    </location>
    <ligand>
        <name>[4Fe-4S] cluster</name>
        <dbReference type="ChEBI" id="CHEBI:49883"/>
    </ligand>
</feature>
<feature type="binding site" evidence="17">
    <location>
        <position position="76"/>
    </location>
    <ligand>
        <name>[4Fe-4S] cluster</name>
        <dbReference type="ChEBI" id="CHEBI:49883"/>
    </ligand>
</feature>
<keyword evidence="7 15" id="KW-0560">Oxidoreductase</keyword>
<dbReference type="SUPFAM" id="SSF57662">
    <property type="entry name" value="Ferredoxin thioredoxin reductase (FTR), catalytic beta chain"/>
    <property type="match status" value="1"/>
</dbReference>
<dbReference type="InterPro" id="IPR036644">
    <property type="entry name" value="FTR_bsu_sf"/>
</dbReference>
<evidence type="ECO:0000256" key="18">
    <source>
        <dbReference type="PIRSR" id="PIRSR000260-3"/>
    </source>
</evidence>
<dbReference type="GO" id="GO:0016730">
    <property type="term" value="F:oxidoreductase activity, acting on iron-sulfur proteins as donors"/>
    <property type="evidence" value="ECO:0007669"/>
    <property type="project" value="InterPro"/>
</dbReference>
<dbReference type="PANTHER" id="PTHR35113">
    <property type="entry name" value="FERREDOXIN-THIOREDOXIN REDUCTASE CATALYTIC CHAIN, CHLOROPLASTIC"/>
    <property type="match status" value="1"/>
</dbReference>
<dbReference type="FunFam" id="3.90.460.10:FF:000001">
    <property type="entry name" value="Ferredoxin-thioredoxin reductase, catalytic chain"/>
    <property type="match status" value="1"/>
</dbReference>
<protein>
    <recommendedName>
        <fullName evidence="4 15">Ferredoxin-thioredoxin reductase, catalytic chain</fullName>
        <shortName evidence="15">FTR-C</shortName>
        <ecNumber evidence="3 15">1.8.7.2</ecNumber>
    </recommendedName>
    <alternativeName>
        <fullName evidence="13 15">Ferredoxin-thioredoxin reductase subunit B</fullName>
    </alternativeName>
</protein>
<evidence type="ECO:0000256" key="10">
    <source>
        <dbReference type="ARBA" id="ARBA00023157"/>
    </source>
</evidence>
<feature type="active site" description="Nucleophile" evidence="16">
    <location>
        <position position="59"/>
    </location>
</feature>
<name>A0A1Z1M724_9FLOR</name>
<reference evidence="20" key="1">
    <citation type="journal article" date="2017" name="J. Phycol.">
        <title>Analysis of chloroplast genomes and a supermatrix inform reclassification of the Rhodomelaceae (Rhodophyta).</title>
        <authorList>
            <person name="Diaz-Tapia P."/>
            <person name="Maggs C.A."/>
            <person name="West J.A."/>
            <person name="Verbruggen H."/>
        </authorList>
    </citation>
    <scope>NUCLEOTIDE SEQUENCE</scope>
    <source>
        <strain evidence="20">JW3780</strain>
    </source>
</reference>
<keyword evidence="20" id="KW-0934">Plastid</keyword>
<dbReference type="EMBL" id="MF101420">
    <property type="protein sequence ID" value="ARW61816.1"/>
    <property type="molecule type" value="Genomic_DNA"/>
</dbReference>
<keyword evidence="9 15" id="KW-0411">Iron-sulfur</keyword>
<accession>A0A1Z1M724</accession>
<evidence type="ECO:0000256" key="5">
    <source>
        <dbReference type="ARBA" id="ARBA00022485"/>
    </source>
</evidence>
<dbReference type="Pfam" id="PF02943">
    <property type="entry name" value="FeThRed_B"/>
    <property type="match status" value="1"/>
</dbReference>
<comment type="similarity">
    <text evidence="2 15">Belongs to the ferredoxin thioredoxin reductase beta subunit family.</text>
</comment>
<dbReference type="PANTHER" id="PTHR35113:SF1">
    <property type="entry name" value="FERREDOXIN-THIOREDOXIN REDUCTASE CATALYTIC CHAIN, CHLOROPLASTIC"/>
    <property type="match status" value="1"/>
</dbReference>
<evidence type="ECO:0000256" key="3">
    <source>
        <dbReference type="ARBA" id="ARBA00012358"/>
    </source>
</evidence>
<evidence type="ECO:0000256" key="12">
    <source>
        <dbReference type="ARBA" id="ARBA00026011"/>
    </source>
</evidence>
<dbReference type="InterPro" id="IPR024707">
    <property type="entry name" value="FTR_bsu_Cyanobacter"/>
</dbReference>
<keyword evidence="6 15" id="KW-0479">Metal-binding</keyword>
<organism evidence="20">
    <name type="scientific">Symphyocladiella dendroidea</name>
    <dbReference type="NCBI Taxonomy" id="2506487"/>
    <lineage>
        <taxon>Eukaryota</taxon>
        <taxon>Rhodophyta</taxon>
        <taxon>Florideophyceae</taxon>
        <taxon>Rhodymeniophycidae</taxon>
        <taxon>Ceramiales</taxon>
        <taxon>Rhodomelaceae</taxon>
        <taxon>Pterosiphonieae</taxon>
        <taxon>Symphyocladiella</taxon>
    </lineage>
</organism>
<evidence type="ECO:0000313" key="20">
    <source>
        <dbReference type="EMBL" id="ARW61816.1"/>
    </source>
</evidence>
<dbReference type="Gene3D" id="3.90.460.10">
    <property type="entry name" value="Ferredoxin thioredoxin reductase catalytic beta subunit"/>
    <property type="match status" value="1"/>
</dbReference>
<feature type="binding site" evidence="17">
    <location>
        <position position="57"/>
    </location>
    <ligand>
        <name>[4Fe-4S] cluster</name>
        <dbReference type="ChEBI" id="CHEBI:49883"/>
    </ligand>
</feature>
<dbReference type="RefSeq" id="YP_009393254.1">
    <property type="nucleotide sequence ID" value="NC_035267.1"/>
</dbReference>
<dbReference type="GO" id="GO:0046872">
    <property type="term" value="F:metal ion binding"/>
    <property type="evidence" value="ECO:0007669"/>
    <property type="project" value="UniProtKB-KW"/>
</dbReference>
<feature type="disulfide bond" description="Redox-active" evidence="19">
    <location>
        <begin position="59"/>
        <end position="89"/>
    </location>
</feature>
<evidence type="ECO:0000256" key="17">
    <source>
        <dbReference type="PIRSR" id="PIRSR000260-2"/>
    </source>
</evidence>
<feature type="binding site" evidence="17">
    <location>
        <position position="78"/>
    </location>
    <ligand>
        <name>[4Fe-4S] cluster</name>
        <dbReference type="ChEBI" id="CHEBI:49883"/>
    </ligand>
</feature>
<dbReference type="GO" id="GO:0051539">
    <property type="term" value="F:4 iron, 4 sulfur cluster binding"/>
    <property type="evidence" value="ECO:0007669"/>
    <property type="project" value="UniProtKB-KW"/>
</dbReference>
<comment type="catalytic activity">
    <reaction evidence="14 15">
        <text>[thioredoxin]-disulfide + 2 reduced [2Fe-2S]-[ferredoxin] + 2 H(+) = [thioredoxin]-dithiol + 2 oxidized [2Fe-2S]-[ferredoxin]</text>
        <dbReference type="Rhea" id="RHEA:42336"/>
        <dbReference type="Rhea" id="RHEA-COMP:10000"/>
        <dbReference type="Rhea" id="RHEA-COMP:10001"/>
        <dbReference type="Rhea" id="RHEA-COMP:10698"/>
        <dbReference type="Rhea" id="RHEA-COMP:10700"/>
        <dbReference type="ChEBI" id="CHEBI:15378"/>
        <dbReference type="ChEBI" id="CHEBI:29950"/>
        <dbReference type="ChEBI" id="CHEBI:33737"/>
        <dbReference type="ChEBI" id="CHEBI:33738"/>
        <dbReference type="ChEBI" id="CHEBI:50058"/>
        <dbReference type="EC" id="1.8.7.2"/>
    </reaction>
</comment>
<feature type="site" description="Increases the nucleophilicity of the active site Cys" evidence="18">
    <location>
        <position position="88"/>
    </location>
</feature>
<geneLocation type="chloroplast" evidence="20"/>
<evidence type="ECO:0000256" key="13">
    <source>
        <dbReference type="ARBA" id="ARBA00030295"/>
    </source>
</evidence>
<evidence type="ECO:0000256" key="15">
    <source>
        <dbReference type="PIRNR" id="PIRNR000260"/>
    </source>
</evidence>
<evidence type="ECO:0000256" key="2">
    <source>
        <dbReference type="ARBA" id="ARBA00007941"/>
    </source>
</evidence>
<proteinExistence type="inferred from homology"/>
<evidence type="ECO:0000256" key="16">
    <source>
        <dbReference type="PIRSR" id="PIRSR000260-1"/>
    </source>
</evidence>
<keyword evidence="11" id="KW-0676">Redox-active center</keyword>
<evidence type="ECO:0000256" key="11">
    <source>
        <dbReference type="ARBA" id="ARBA00023284"/>
    </source>
</evidence>
<keyword evidence="10 19" id="KW-1015">Disulfide bond</keyword>
<evidence type="ECO:0000256" key="8">
    <source>
        <dbReference type="ARBA" id="ARBA00023004"/>
    </source>
</evidence>
<evidence type="ECO:0000256" key="9">
    <source>
        <dbReference type="ARBA" id="ARBA00023014"/>
    </source>
</evidence>
<dbReference type="GeneID" id="33354919"/>
<comment type="cofactor">
    <cofactor evidence="15 17">
        <name>[4Fe-4S] cluster</name>
        <dbReference type="ChEBI" id="CHEBI:49883"/>
    </cofactor>
    <text evidence="15 17">Binds 1 [4Fe-4S] cluster.</text>
</comment>
<evidence type="ECO:0000256" key="1">
    <source>
        <dbReference type="ARBA" id="ARBA00003945"/>
    </source>
</evidence>
<keyword evidence="20" id="KW-0150">Chloroplast</keyword>
<sequence length="116" mass="13214">MINIPNNNVPVSLEAMLKFSEAYAKRTGTFFCVDTSVTALVIEGLARHKDEYGAPLCPCRHYNNKISEVSSSYWNCPCVPMRERRECHCMLFLPKSNEFAGNHQAFNMDMLVNSFN</sequence>
<dbReference type="EC" id="1.8.7.2" evidence="3 15"/>
<keyword evidence="8 15" id="KW-0408">Iron</keyword>